<dbReference type="SUPFAM" id="SSF51735">
    <property type="entry name" value="NAD(P)-binding Rossmann-fold domains"/>
    <property type="match status" value="1"/>
</dbReference>
<dbReference type="PANTHER" id="PTHR24321">
    <property type="entry name" value="DEHYDROGENASES, SHORT CHAIN"/>
    <property type="match status" value="1"/>
</dbReference>
<dbReference type="CDD" id="cd05233">
    <property type="entry name" value="SDR_c"/>
    <property type="match status" value="1"/>
</dbReference>
<dbReference type="InterPro" id="IPR002347">
    <property type="entry name" value="SDR_fam"/>
</dbReference>
<keyword evidence="2" id="KW-0560">Oxidoreductase</keyword>
<dbReference type="InterPro" id="IPR036291">
    <property type="entry name" value="NAD(P)-bd_dom_sf"/>
</dbReference>
<dbReference type="Pfam" id="PF13561">
    <property type="entry name" value="adh_short_C2"/>
    <property type="match status" value="1"/>
</dbReference>
<name>A0ABS5G7I3_9BRAD</name>
<proteinExistence type="inferred from homology"/>
<dbReference type="PRINTS" id="PR00081">
    <property type="entry name" value="GDHRDH"/>
</dbReference>
<comment type="caution">
    <text evidence="3">The sequence shown here is derived from an EMBL/GenBank/DDBJ whole genome shotgun (WGS) entry which is preliminary data.</text>
</comment>
<sequence length="246" mass="26739">MTVHAVVIGGTRGLGRAVVERLLARGCAVSVVSRQRPADFPDQPGLRHFPADLEHSEGYAGLWTRIAEAGGPIRYLVLSQRFRGQGDPWAGEIQVGLTASRDLIEGFSGHFAPSGDRAIGVVSSVYAEFVGSSQPVGYHVVKGGLNAMVRHYAATLGRQGIRVNAIMPLTYLKRESRVFYEQNERLMDTYRRLVPLGRLGTAEECADALDFLCSERASFINGQSLFLDGGVSTVWQEEVAKSFAGL</sequence>
<reference evidence="4" key="1">
    <citation type="journal article" date="2021" name="ISME J.">
        <title>Evolutionary origin and ecological implication of a unique nif island in free-living Bradyrhizobium lineages.</title>
        <authorList>
            <person name="Tao J."/>
        </authorList>
    </citation>
    <scope>NUCLEOTIDE SEQUENCE [LARGE SCALE GENOMIC DNA]</scope>
    <source>
        <strain evidence="4">SZCCT0094</strain>
    </source>
</reference>
<dbReference type="RefSeq" id="WP_012045571.1">
    <property type="nucleotide sequence ID" value="NZ_JABFDP010000030.1"/>
</dbReference>
<dbReference type="Gene3D" id="3.40.50.720">
    <property type="entry name" value="NAD(P)-binding Rossmann-like Domain"/>
    <property type="match status" value="1"/>
</dbReference>
<evidence type="ECO:0000313" key="3">
    <source>
        <dbReference type="EMBL" id="MBR1137111.1"/>
    </source>
</evidence>
<evidence type="ECO:0000256" key="1">
    <source>
        <dbReference type="ARBA" id="ARBA00006484"/>
    </source>
</evidence>
<comment type="similarity">
    <text evidence="1">Belongs to the short-chain dehydrogenases/reductases (SDR) family.</text>
</comment>
<dbReference type="EMBL" id="JAFCLK010000013">
    <property type="protein sequence ID" value="MBR1137111.1"/>
    <property type="molecule type" value="Genomic_DNA"/>
</dbReference>
<organism evidence="3 4">
    <name type="scientific">Bradyrhizobium denitrificans</name>
    <dbReference type="NCBI Taxonomy" id="2734912"/>
    <lineage>
        <taxon>Bacteria</taxon>
        <taxon>Pseudomonadati</taxon>
        <taxon>Pseudomonadota</taxon>
        <taxon>Alphaproteobacteria</taxon>
        <taxon>Hyphomicrobiales</taxon>
        <taxon>Nitrobacteraceae</taxon>
        <taxon>Bradyrhizobium</taxon>
    </lineage>
</organism>
<evidence type="ECO:0000256" key="2">
    <source>
        <dbReference type="ARBA" id="ARBA00023002"/>
    </source>
</evidence>
<accession>A0ABS5G7I3</accession>
<keyword evidence="4" id="KW-1185">Reference proteome</keyword>
<evidence type="ECO:0000313" key="4">
    <source>
        <dbReference type="Proteomes" id="UP001314635"/>
    </source>
</evidence>
<protein>
    <submittedName>
        <fullName evidence="3">SDR family oxidoreductase</fullName>
    </submittedName>
</protein>
<dbReference type="Proteomes" id="UP001314635">
    <property type="component" value="Unassembled WGS sequence"/>
</dbReference>
<dbReference type="PANTHER" id="PTHR24321:SF8">
    <property type="entry name" value="ESTRADIOL 17-BETA-DEHYDROGENASE 8-RELATED"/>
    <property type="match status" value="1"/>
</dbReference>
<gene>
    <name evidence="3" type="ORF">JQ619_15160</name>
</gene>